<proteinExistence type="inferred from homology"/>
<dbReference type="PANTHER" id="PTHR43350">
    <property type="entry name" value="NAD-DEPENDENT ALCOHOL DEHYDROGENASE"/>
    <property type="match status" value="1"/>
</dbReference>
<keyword evidence="5" id="KW-0560">Oxidoreductase</keyword>
<evidence type="ECO:0000256" key="3">
    <source>
        <dbReference type="ARBA" id="ARBA00022723"/>
    </source>
</evidence>
<evidence type="ECO:0000256" key="2">
    <source>
        <dbReference type="ARBA" id="ARBA00008072"/>
    </source>
</evidence>
<dbReference type="SUPFAM" id="SSF50129">
    <property type="entry name" value="GroES-like"/>
    <property type="match status" value="1"/>
</dbReference>
<sequence length="431" mass="45098">MSSPAQAAEATAREVPIPKTNRALVLTSFTSPPTLTTLPLPADSYPAKTGTVLLKVLSTLVIPYASLVHSGALSAANLPGPLPLIPNANGIARVVSAPPDALYLRPGQLAYVDCTIRARDDPIPQNPIHIAGHFGGVPGDPLVERFVGGGGPDGPGWHARSGTLQEYVSLPLENVYPLDEELLLSSDSGYTPERLASLTCYTIAAGGMMEAGKVKVGETVVVGPSGGSISGAAVEIALALGAGTVIILGRDEGKLGEMKRRLLLSLQSPAGAGGSSRRRPGQKVEYVVMSGDEEADAESIKAKTPRGEGADLYNDWTPGAAERPPYLAAAVRAMKKRGRVVLSGSPSGKLELPYAYVVGRDLQLTGKNMFSRQATYDLIRLVEQGRLDVGSDKSGAGVDVKVFGLEEHQAAIKHAEGGGWRNYTVVSPNKE</sequence>
<evidence type="ECO:0000259" key="6">
    <source>
        <dbReference type="Pfam" id="PF00107"/>
    </source>
</evidence>
<organism evidence="7 8">
    <name type="scientific">Cladorrhinum samala</name>
    <dbReference type="NCBI Taxonomy" id="585594"/>
    <lineage>
        <taxon>Eukaryota</taxon>
        <taxon>Fungi</taxon>
        <taxon>Dikarya</taxon>
        <taxon>Ascomycota</taxon>
        <taxon>Pezizomycotina</taxon>
        <taxon>Sordariomycetes</taxon>
        <taxon>Sordariomycetidae</taxon>
        <taxon>Sordariales</taxon>
        <taxon>Podosporaceae</taxon>
        <taxon>Cladorrhinum</taxon>
    </lineage>
</organism>
<gene>
    <name evidence="7" type="ORF">QBC42DRAFT_344595</name>
</gene>
<keyword evidence="8" id="KW-1185">Reference proteome</keyword>
<comment type="caution">
    <text evidence="7">The sequence shown here is derived from an EMBL/GenBank/DDBJ whole genome shotgun (WGS) entry which is preliminary data.</text>
</comment>
<dbReference type="GO" id="GO:0016491">
    <property type="term" value="F:oxidoreductase activity"/>
    <property type="evidence" value="ECO:0007669"/>
    <property type="project" value="UniProtKB-KW"/>
</dbReference>
<evidence type="ECO:0000256" key="1">
    <source>
        <dbReference type="ARBA" id="ARBA00001947"/>
    </source>
</evidence>
<evidence type="ECO:0000256" key="4">
    <source>
        <dbReference type="ARBA" id="ARBA00022833"/>
    </source>
</evidence>
<dbReference type="InterPro" id="IPR011032">
    <property type="entry name" value="GroES-like_sf"/>
</dbReference>
<dbReference type="AlphaFoldDB" id="A0AAV9HUK1"/>
<dbReference type="SUPFAM" id="SSF51735">
    <property type="entry name" value="NAD(P)-binding Rossmann-fold domains"/>
    <property type="match status" value="1"/>
</dbReference>
<comment type="similarity">
    <text evidence="2">Belongs to the zinc-containing alcohol dehydrogenase family.</text>
</comment>
<evidence type="ECO:0000313" key="7">
    <source>
        <dbReference type="EMBL" id="KAK4464524.1"/>
    </source>
</evidence>
<dbReference type="Proteomes" id="UP001321749">
    <property type="component" value="Unassembled WGS sequence"/>
</dbReference>
<dbReference type="Pfam" id="PF00107">
    <property type="entry name" value="ADH_zinc_N"/>
    <property type="match status" value="1"/>
</dbReference>
<keyword evidence="3" id="KW-0479">Metal-binding</keyword>
<reference evidence="7" key="2">
    <citation type="submission" date="2023-06" db="EMBL/GenBank/DDBJ databases">
        <authorList>
            <consortium name="Lawrence Berkeley National Laboratory"/>
            <person name="Mondo S.J."/>
            <person name="Hensen N."/>
            <person name="Bonometti L."/>
            <person name="Westerberg I."/>
            <person name="Brannstrom I.O."/>
            <person name="Guillou S."/>
            <person name="Cros-Aarteil S."/>
            <person name="Calhoun S."/>
            <person name="Haridas S."/>
            <person name="Kuo A."/>
            <person name="Pangilinan J."/>
            <person name="Riley R."/>
            <person name="Labutti K."/>
            <person name="Andreopoulos B."/>
            <person name="Lipzen A."/>
            <person name="Chen C."/>
            <person name="Yanf M."/>
            <person name="Daum C."/>
            <person name="Ng V."/>
            <person name="Clum A."/>
            <person name="Steindorff A."/>
            <person name="Ohm R."/>
            <person name="Martin F."/>
            <person name="Silar P."/>
            <person name="Natvig D."/>
            <person name="Lalanne C."/>
            <person name="Gautier V."/>
            <person name="Ament-Velasquez S.L."/>
            <person name="Kruys A."/>
            <person name="Hutchinson M.I."/>
            <person name="Powell A.J."/>
            <person name="Barry K."/>
            <person name="Miller A.N."/>
            <person name="Grigoriev I.V."/>
            <person name="Debuchy R."/>
            <person name="Gladieux P."/>
            <person name="Thoren M.H."/>
            <person name="Johannesson H."/>
        </authorList>
    </citation>
    <scope>NUCLEOTIDE SEQUENCE</scope>
    <source>
        <strain evidence="7">PSN324</strain>
    </source>
</reference>
<keyword evidence="4" id="KW-0862">Zinc</keyword>
<dbReference type="InterPro" id="IPR013149">
    <property type="entry name" value="ADH-like_C"/>
</dbReference>
<protein>
    <recommendedName>
        <fullName evidence="6">Alcohol dehydrogenase-like C-terminal domain-containing protein</fullName>
    </recommendedName>
</protein>
<dbReference type="InterPro" id="IPR036291">
    <property type="entry name" value="NAD(P)-bd_dom_sf"/>
</dbReference>
<dbReference type="GO" id="GO:0046872">
    <property type="term" value="F:metal ion binding"/>
    <property type="evidence" value="ECO:0007669"/>
    <property type="project" value="UniProtKB-KW"/>
</dbReference>
<dbReference type="Gene3D" id="3.40.50.720">
    <property type="entry name" value="NAD(P)-binding Rossmann-like Domain"/>
    <property type="match status" value="1"/>
</dbReference>
<reference evidence="7" key="1">
    <citation type="journal article" date="2023" name="Mol. Phylogenet. Evol.">
        <title>Genome-scale phylogeny and comparative genomics of the fungal order Sordariales.</title>
        <authorList>
            <person name="Hensen N."/>
            <person name="Bonometti L."/>
            <person name="Westerberg I."/>
            <person name="Brannstrom I.O."/>
            <person name="Guillou S."/>
            <person name="Cros-Aarteil S."/>
            <person name="Calhoun S."/>
            <person name="Haridas S."/>
            <person name="Kuo A."/>
            <person name="Mondo S."/>
            <person name="Pangilinan J."/>
            <person name="Riley R."/>
            <person name="LaButti K."/>
            <person name="Andreopoulos B."/>
            <person name="Lipzen A."/>
            <person name="Chen C."/>
            <person name="Yan M."/>
            <person name="Daum C."/>
            <person name="Ng V."/>
            <person name="Clum A."/>
            <person name="Steindorff A."/>
            <person name="Ohm R.A."/>
            <person name="Martin F."/>
            <person name="Silar P."/>
            <person name="Natvig D.O."/>
            <person name="Lalanne C."/>
            <person name="Gautier V."/>
            <person name="Ament-Velasquez S.L."/>
            <person name="Kruys A."/>
            <person name="Hutchinson M.I."/>
            <person name="Powell A.J."/>
            <person name="Barry K."/>
            <person name="Miller A.N."/>
            <person name="Grigoriev I.V."/>
            <person name="Debuchy R."/>
            <person name="Gladieux P."/>
            <person name="Hiltunen Thoren M."/>
            <person name="Johannesson H."/>
        </authorList>
    </citation>
    <scope>NUCLEOTIDE SEQUENCE</scope>
    <source>
        <strain evidence="7">PSN324</strain>
    </source>
</reference>
<evidence type="ECO:0000313" key="8">
    <source>
        <dbReference type="Proteomes" id="UP001321749"/>
    </source>
</evidence>
<accession>A0AAV9HUK1</accession>
<dbReference type="EMBL" id="MU864947">
    <property type="protein sequence ID" value="KAK4464524.1"/>
    <property type="molecule type" value="Genomic_DNA"/>
</dbReference>
<comment type="cofactor">
    <cofactor evidence="1">
        <name>Zn(2+)</name>
        <dbReference type="ChEBI" id="CHEBI:29105"/>
    </cofactor>
</comment>
<evidence type="ECO:0000256" key="5">
    <source>
        <dbReference type="ARBA" id="ARBA00023002"/>
    </source>
</evidence>
<dbReference type="PANTHER" id="PTHR43350:SF17">
    <property type="entry name" value="NAD-DEPENDENT ALCOHOL DEHYDROGENASE"/>
    <property type="match status" value="1"/>
</dbReference>
<dbReference type="CDD" id="cd05188">
    <property type="entry name" value="MDR"/>
    <property type="match status" value="1"/>
</dbReference>
<feature type="domain" description="Alcohol dehydrogenase-like C-terminal" evidence="6">
    <location>
        <begin position="231"/>
        <end position="383"/>
    </location>
</feature>
<name>A0AAV9HUK1_9PEZI</name>
<dbReference type="Gene3D" id="3.90.180.10">
    <property type="entry name" value="Medium-chain alcohol dehydrogenases, catalytic domain"/>
    <property type="match status" value="1"/>
</dbReference>